<keyword evidence="4" id="KW-1185">Reference proteome</keyword>
<feature type="compositionally biased region" description="Low complexity" evidence="1">
    <location>
        <begin position="22"/>
        <end position="42"/>
    </location>
</feature>
<dbReference type="RefSeq" id="WP_045315782.1">
    <property type="nucleotide sequence ID" value="NZ_JYJG01000296.1"/>
</dbReference>
<evidence type="ECO:0000313" key="3">
    <source>
        <dbReference type="EMBL" id="KJK43335.1"/>
    </source>
</evidence>
<proteinExistence type="predicted"/>
<keyword evidence="2" id="KW-0732">Signal</keyword>
<name>A0A0F0GIW8_LENAE</name>
<evidence type="ECO:0000256" key="1">
    <source>
        <dbReference type="SAM" id="MobiDB-lite"/>
    </source>
</evidence>
<gene>
    <name evidence="3" type="ORF">UK23_33770</name>
</gene>
<accession>A0A0F0GIW8</accession>
<feature type="chain" id="PRO_5002440905" description="Lipoprotein" evidence="2">
    <location>
        <begin position="20"/>
        <end position="237"/>
    </location>
</feature>
<evidence type="ECO:0000313" key="4">
    <source>
        <dbReference type="Proteomes" id="UP000033393"/>
    </source>
</evidence>
<dbReference type="EMBL" id="JYJG01000296">
    <property type="protein sequence ID" value="KJK43335.1"/>
    <property type="molecule type" value="Genomic_DNA"/>
</dbReference>
<organism evidence="3 4">
    <name type="scientific">Lentzea aerocolonigenes</name>
    <name type="common">Lechevalieria aerocolonigenes</name>
    <name type="synonym">Saccharothrix aerocolonigenes</name>
    <dbReference type="NCBI Taxonomy" id="68170"/>
    <lineage>
        <taxon>Bacteria</taxon>
        <taxon>Bacillati</taxon>
        <taxon>Actinomycetota</taxon>
        <taxon>Actinomycetes</taxon>
        <taxon>Pseudonocardiales</taxon>
        <taxon>Pseudonocardiaceae</taxon>
        <taxon>Lentzea</taxon>
    </lineage>
</organism>
<reference evidence="3 4" key="1">
    <citation type="submission" date="2015-02" db="EMBL/GenBank/DDBJ databases">
        <authorList>
            <person name="Ju K.-S."/>
            <person name="Doroghazi J.R."/>
            <person name="Metcalf W."/>
        </authorList>
    </citation>
    <scope>NUCLEOTIDE SEQUENCE [LARGE SCALE GENOMIC DNA]</scope>
    <source>
        <strain evidence="3 4">NRRL B-16140</strain>
    </source>
</reference>
<dbReference type="AlphaFoldDB" id="A0A0F0GIW8"/>
<dbReference type="PATRIC" id="fig|68170.10.peg.8749"/>
<dbReference type="OrthoDB" id="574668at2"/>
<dbReference type="Gene3D" id="2.60.120.380">
    <property type="match status" value="1"/>
</dbReference>
<evidence type="ECO:0008006" key="5">
    <source>
        <dbReference type="Google" id="ProtNLM"/>
    </source>
</evidence>
<dbReference type="Proteomes" id="UP000033393">
    <property type="component" value="Unassembled WGS sequence"/>
</dbReference>
<comment type="caution">
    <text evidence="3">The sequence shown here is derived from an EMBL/GenBank/DDBJ whole genome shotgun (WGS) entry which is preliminary data.</text>
</comment>
<feature type="signal peptide" evidence="2">
    <location>
        <begin position="1"/>
        <end position="19"/>
    </location>
</feature>
<dbReference type="PROSITE" id="PS51257">
    <property type="entry name" value="PROKAR_LIPOPROTEIN"/>
    <property type="match status" value="1"/>
</dbReference>
<protein>
    <recommendedName>
        <fullName evidence="5">Lipoprotein</fullName>
    </recommendedName>
</protein>
<feature type="region of interest" description="Disordered" evidence="1">
    <location>
        <begin position="22"/>
        <end position="52"/>
    </location>
</feature>
<evidence type="ECO:0000256" key="2">
    <source>
        <dbReference type="SAM" id="SignalP"/>
    </source>
</evidence>
<sequence length="237" mass="25149">MRITIIAALVAVLAGCGTAATPTTTKTPEQQATQQNKQANATGTILDGDSRSGDIASADEQDTYDIDLGDAKEFELVDVEGEVDFKIATAEESGASQKGNGLPGPNQFGVTAPGRHKLVVTGHEGTPGKYSFRMVTLKKRAFQSKPGEVKGKLDVPGRVDVHTFDAAGVEIEDGKPCEDIQLGFSTAAEDSDDTAKTYTPHYVCWNPAHEGEGGKTQIIIWSEAGRTGDYSFTVQAR</sequence>